<keyword evidence="5" id="KW-0067">ATP-binding</keyword>
<name>A0A8S1RF12_9CILI</name>
<dbReference type="GO" id="GO:0004674">
    <property type="term" value="F:protein serine/threonine kinase activity"/>
    <property type="evidence" value="ECO:0007669"/>
    <property type="project" value="UniProtKB-KW"/>
</dbReference>
<dbReference type="InterPro" id="IPR008271">
    <property type="entry name" value="Ser/Thr_kinase_AS"/>
</dbReference>
<feature type="domain" description="Protein kinase" evidence="6">
    <location>
        <begin position="213"/>
        <end position="488"/>
    </location>
</feature>
<evidence type="ECO:0000256" key="4">
    <source>
        <dbReference type="ARBA" id="ARBA00022777"/>
    </source>
</evidence>
<dbReference type="SMART" id="SM00220">
    <property type="entry name" value="S_TKc"/>
    <property type="match status" value="1"/>
</dbReference>
<dbReference type="EMBL" id="CAJJDN010000163">
    <property type="protein sequence ID" value="CAD8125922.1"/>
    <property type="molecule type" value="Genomic_DNA"/>
</dbReference>
<reference evidence="7" key="1">
    <citation type="submission" date="2021-01" db="EMBL/GenBank/DDBJ databases">
        <authorList>
            <consortium name="Genoscope - CEA"/>
            <person name="William W."/>
        </authorList>
    </citation>
    <scope>NUCLEOTIDE SEQUENCE</scope>
</reference>
<protein>
    <recommendedName>
        <fullName evidence="6">Protein kinase domain-containing protein</fullName>
    </recommendedName>
</protein>
<keyword evidence="1" id="KW-0723">Serine/threonine-protein kinase</keyword>
<dbReference type="Pfam" id="PF00069">
    <property type="entry name" value="Pkinase"/>
    <property type="match status" value="1"/>
</dbReference>
<keyword evidence="3" id="KW-0547">Nucleotide-binding</keyword>
<keyword evidence="2" id="KW-0808">Transferase</keyword>
<evidence type="ECO:0000256" key="1">
    <source>
        <dbReference type="ARBA" id="ARBA00022527"/>
    </source>
</evidence>
<dbReference type="OrthoDB" id="310217at2759"/>
<keyword evidence="4" id="KW-0418">Kinase</keyword>
<dbReference type="GO" id="GO:0005634">
    <property type="term" value="C:nucleus"/>
    <property type="evidence" value="ECO:0007669"/>
    <property type="project" value="TreeGrafter"/>
</dbReference>
<evidence type="ECO:0000259" key="6">
    <source>
        <dbReference type="PROSITE" id="PS50011"/>
    </source>
</evidence>
<dbReference type="PROSITE" id="PS50011">
    <property type="entry name" value="PROTEIN_KINASE_DOM"/>
    <property type="match status" value="1"/>
</dbReference>
<evidence type="ECO:0000256" key="3">
    <source>
        <dbReference type="ARBA" id="ARBA00022741"/>
    </source>
</evidence>
<evidence type="ECO:0000313" key="7">
    <source>
        <dbReference type="EMBL" id="CAD8125922.1"/>
    </source>
</evidence>
<gene>
    <name evidence="7" type="ORF">PSON_ATCC_30995.1.T1630059</name>
</gene>
<keyword evidence="8" id="KW-1185">Reference proteome</keyword>
<dbReference type="AlphaFoldDB" id="A0A8S1RF12"/>
<evidence type="ECO:0000256" key="2">
    <source>
        <dbReference type="ARBA" id="ARBA00022679"/>
    </source>
</evidence>
<comment type="caution">
    <text evidence="7">The sequence shown here is derived from an EMBL/GenBank/DDBJ whole genome shotgun (WGS) entry which is preliminary data.</text>
</comment>
<accession>A0A8S1RF12</accession>
<dbReference type="Proteomes" id="UP000692954">
    <property type="component" value="Unassembled WGS sequence"/>
</dbReference>
<dbReference type="PANTHER" id="PTHR24345">
    <property type="entry name" value="SERINE/THREONINE-PROTEIN KINASE PLK"/>
    <property type="match status" value="1"/>
</dbReference>
<proteinExistence type="predicted"/>
<dbReference type="CDD" id="cd00180">
    <property type="entry name" value="PKc"/>
    <property type="match status" value="1"/>
</dbReference>
<sequence>MNQYRLIFNEEKLEESYKQLELKNTTDEYMEYKCKRMNNNYNYIVRRFTQHDINNEKFLNVRRIKLYNILPVLDLFQQDNALASLDYESYSLQSNIDHMDQVEKIYVASLVGITLQELCKRKLPFLINAQRVIIIGSHVCFQQIDFQSNKTVTAEESFKSYLDLIDQMGLTSEGDDFNTVIDSFLEQQDVNIGLTEELPYVELLYKMFQFQNEKSIVSYQANSFVYVFDTPEFLKTVPGISSRTVMKSAKLDIGENLDYLILCSQRELEFMENFKKYEPFACCFAYFRIQNQLYLFMELYPTDLENVFKKHEEIYDRNLKDLCCQLAFAIRQLHRHQILHRDLKPANLFLSHEDLDRAQLKIADFDHSTVIDEKIDGCIQERTGLTSSTGYEPPETGLINYTYTSDIWQIGMIFYQIANQGEYPIEHPSLYWTEQRYSEECAYEKIKETLANKNVDDNFIRLIADCLSYDPKLRPTSDTLITRLEQCFEDFEFDNEETLQSTHQFSLIESFGQLLSKSQPIRLIKSGYL</sequence>
<evidence type="ECO:0000313" key="8">
    <source>
        <dbReference type="Proteomes" id="UP000692954"/>
    </source>
</evidence>
<dbReference type="InterPro" id="IPR000719">
    <property type="entry name" value="Prot_kinase_dom"/>
</dbReference>
<dbReference type="PANTHER" id="PTHR24345:SF0">
    <property type="entry name" value="CELL CYCLE SERINE_THREONINE-PROTEIN KINASE CDC5_MSD2"/>
    <property type="match status" value="1"/>
</dbReference>
<evidence type="ECO:0000256" key="5">
    <source>
        <dbReference type="ARBA" id="ARBA00022840"/>
    </source>
</evidence>
<organism evidence="7 8">
    <name type="scientific">Paramecium sonneborni</name>
    <dbReference type="NCBI Taxonomy" id="65129"/>
    <lineage>
        <taxon>Eukaryota</taxon>
        <taxon>Sar</taxon>
        <taxon>Alveolata</taxon>
        <taxon>Ciliophora</taxon>
        <taxon>Intramacronucleata</taxon>
        <taxon>Oligohymenophorea</taxon>
        <taxon>Peniculida</taxon>
        <taxon>Parameciidae</taxon>
        <taxon>Paramecium</taxon>
    </lineage>
</organism>
<dbReference type="PROSITE" id="PS00108">
    <property type="entry name" value="PROTEIN_KINASE_ST"/>
    <property type="match status" value="1"/>
</dbReference>
<dbReference type="GO" id="GO:0005524">
    <property type="term" value="F:ATP binding"/>
    <property type="evidence" value="ECO:0007669"/>
    <property type="project" value="UniProtKB-KW"/>
</dbReference>